<protein>
    <submittedName>
        <fullName evidence="5">HAD-IA family hydrolase</fullName>
    </submittedName>
</protein>
<dbReference type="InterPro" id="IPR023214">
    <property type="entry name" value="HAD_sf"/>
</dbReference>
<dbReference type="PRINTS" id="PR00413">
    <property type="entry name" value="HADHALOGNASE"/>
</dbReference>
<dbReference type="GO" id="GO:0016787">
    <property type="term" value="F:hydrolase activity"/>
    <property type="evidence" value="ECO:0007669"/>
    <property type="project" value="UniProtKB-KW"/>
</dbReference>
<dbReference type="RefSeq" id="WP_154444502.1">
    <property type="nucleotide sequence ID" value="NZ_WIND01000001.1"/>
</dbReference>
<dbReference type="EMBL" id="WIND01000001">
    <property type="protein sequence ID" value="MSU88448.1"/>
    <property type="molecule type" value="Genomic_DNA"/>
</dbReference>
<dbReference type="SFLD" id="SFLDS00003">
    <property type="entry name" value="Haloacid_Dehalogenase"/>
    <property type="match status" value="1"/>
</dbReference>
<comment type="cofactor">
    <cofactor evidence="1">
        <name>Mg(2+)</name>
        <dbReference type="ChEBI" id="CHEBI:18420"/>
    </cofactor>
</comment>
<comment type="caution">
    <text evidence="5">The sequence shown here is derived from an EMBL/GenBank/DDBJ whole genome shotgun (WGS) entry which is preliminary data.</text>
</comment>
<evidence type="ECO:0000256" key="1">
    <source>
        <dbReference type="ARBA" id="ARBA00001946"/>
    </source>
</evidence>
<comment type="similarity">
    <text evidence="2">Belongs to the HAD-like hydrolase superfamily. CbbY/CbbZ/Gph/YieH family.</text>
</comment>
<organism evidence="5 6">
    <name type="scientific">Halovulum marinum</name>
    <dbReference type="NCBI Taxonomy" id="2662447"/>
    <lineage>
        <taxon>Bacteria</taxon>
        <taxon>Pseudomonadati</taxon>
        <taxon>Pseudomonadota</taxon>
        <taxon>Alphaproteobacteria</taxon>
        <taxon>Rhodobacterales</taxon>
        <taxon>Paracoccaceae</taxon>
        <taxon>Halovulum</taxon>
    </lineage>
</organism>
<evidence type="ECO:0000256" key="3">
    <source>
        <dbReference type="ARBA" id="ARBA00022723"/>
    </source>
</evidence>
<dbReference type="InterPro" id="IPR023198">
    <property type="entry name" value="PGP-like_dom2"/>
</dbReference>
<dbReference type="GO" id="GO:0046872">
    <property type="term" value="F:metal ion binding"/>
    <property type="evidence" value="ECO:0007669"/>
    <property type="project" value="UniProtKB-KW"/>
</dbReference>
<dbReference type="SFLD" id="SFLDG01135">
    <property type="entry name" value="C1.5.6:_HAD__Beta-PGM__Phospha"/>
    <property type="match status" value="1"/>
</dbReference>
<dbReference type="Gene3D" id="3.40.50.1000">
    <property type="entry name" value="HAD superfamily/HAD-like"/>
    <property type="match status" value="1"/>
</dbReference>
<evidence type="ECO:0000313" key="5">
    <source>
        <dbReference type="EMBL" id="MSU88448.1"/>
    </source>
</evidence>
<keyword evidence="3" id="KW-0479">Metal-binding</keyword>
<proteinExistence type="inferred from homology"/>
<gene>
    <name evidence="5" type="ORF">GE300_02305</name>
</gene>
<dbReference type="SUPFAM" id="SSF56784">
    <property type="entry name" value="HAD-like"/>
    <property type="match status" value="1"/>
</dbReference>
<keyword evidence="6" id="KW-1185">Reference proteome</keyword>
<evidence type="ECO:0000256" key="4">
    <source>
        <dbReference type="ARBA" id="ARBA00022842"/>
    </source>
</evidence>
<dbReference type="InterPro" id="IPR006439">
    <property type="entry name" value="HAD-SF_hydro_IA"/>
</dbReference>
<name>A0A6L5YW31_9RHOB</name>
<keyword evidence="4" id="KW-0460">Magnesium</keyword>
<dbReference type="SFLD" id="SFLDG01129">
    <property type="entry name" value="C1.5:_HAD__Beta-PGM__Phosphata"/>
    <property type="match status" value="1"/>
</dbReference>
<accession>A0A6L5YW31</accession>
<sequence length="236" mass="24336">MTGIRAVIFDLDGCLVDSEPHSLEALAAEMRAIGLTDASAGQIRTHFLGVSMTDICRHITCSSGVAVPEDFVERVETRLFAVYAEKLRPIPGAGALLDRLEAAGIGMAIATGGSVRRMQRTLELGGFAARFRLRGFSADHVARGKPAPDLFLHAAEALGVPPAHCAVLEDSPHGVAGARAAGMAAVGFVGGSHLDGVRAAHRATLARAGADPVLDSLGPAFEALTGGGRAGGKRQK</sequence>
<dbReference type="AlphaFoldDB" id="A0A6L5YW31"/>
<dbReference type="PANTHER" id="PTHR46193">
    <property type="entry name" value="6-PHOSPHOGLUCONATE PHOSPHATASE"/>
    <property type="match status" value="1"/>
</dbReference>
<dbReference type="InterPro" id="IPR051600">
    <property type="entry name" value="Beta-PGM-like"/>
</dbReference>
<dbReference type="InterPro" id="IPR036412">
    <property type="entry name" value="HAD-like_sf"/>
</dbReference>
<evidence type="ECO:0000256" key="2">
    <source>
        <dbReference type="ARBA" id="ARBA00006171"/>
    </source>
</evidence>
<reference evidence="5 6" key="1">
    <citation type="submission" date="2019-10" db="EMBL/GenBank/DDBJ databases">
        <title>Cognatihalovulum marinum gen. nov. sp. nov., a new member of the family Rhodobacteraceae isolated from deep seawater of the Northwest Indian Ocean.</title>
        <authorList>
            <person name="Ruan C."/>
            <person name="Wang J."/>
            <person name="Zheng X."/>
            <person name="Song L."/>
            <person name="Zhu Y."/>
            <person name="Huang Y."/>
            <person name="Lu Z."/>
            <person name="Du W."/>
            <person name="Huang L."/>
            <person name="Dai X."/>
        </authorList>
    </citation>
    <scope>NUCLEOTIDE SEQUENCE [LARGE SCALE GENOMIC DNA]</scope>
    <source>
        <strain evidence="5 6">2CG4</strain>
    </source>
</reference>
<dbReference type="NCBIfam" id="TIGR01509">
    <property type="entry name" value="HAD-SF-IA-v3"/>
    <property type="match status" value="1"/>
</dbReference>
<dbReference type="Proteomes" id="UP000474957">
    <property type="component" value="Unassembled WGS sequence"/>
</dbReference>
<dbReference type="Pfam" id="PF00702">
    <property type="entry name" value="Hydrolase"/>
    <property type="match status" value="1"/>
</dbReference>
<evidence type="ECO:0000313" key="6">
    <source>
        <dbReference type="Proteomes" id="UP000474957"/>
    </source>
</evidence>
<dbReference type="Gene3D" id="1.10.150.240">
    <property type="entry name" value="Putative phosphatase, domain 2"/>
    <property type="match status" value="1"/>
</dbReference>
<keyword evidence="5" id="KW-0378">Hydrolase</keyword>
<dbReference type="PANTHER" id="PTHR46193:SF10">
    <property type="entry name" value="6-PHOSPHOGLUCONATE PHOSPHATASE"/>
    <property type="match status" value="1"/>
</dbReference>